<dbReference type="PANTHER" id="PTHR33332">
    <property type="entry name" value="REVERSE TRANSCRIPTASE DOMAIN-CONTAINING PROTEIN"/>
    <property type="match status" value="1"/>
</dbReference>
<protein>
    <recommendedName>
        <fullName evidence="4">Reverse transcriptase domain-containing protein</fullName>
    </recommendedName>
</protein>
<sequence length="244" mass="28265">MLNSRDAFGFSATGFTALLGWIIIHTRKEWLVLGGWNGFFKRSDKTITVSQMSQKQSYWIGLLYGDDGWSWTDGTKLSTKRMDWILKGGRQVNSKLKALNFRRGDFGLFKDLLRRVLWGEVPKDWKKANVIPIFSKGRKEDPGNSTLLCLTLIPRKLMEQLVLETISRHMKDKKVSWTSHGSTKGKCYLTNLIIFYDEMIGLETTVNIVYLDFSKAFNTLSRKILIEKLLIYRLDEQTVRLIKN</sequence>
<dbReference type="Proteomes" id="UP000233556">
    <property type="component" value="Unassembled WGS sequence"/>
</dbReference>
<proteinExistence type="predicted"/>
<keyword evidence="1" id="KW-0812">Transmembrane</keyword>
<accession>A0A2I0TJM1</accession>
<keyword evidence="3" id="KW-1185">Reference proteome</keyword>
<dbReference type="EMBL" id="KZ509519">
    <property type="protein sequence ID" value="PKU33986.1"/>
    <property type="molecule type" value="Genomic_DNA"/>
</dbReference>
<dbReference type="SUPFAM" id="SSF56436">
    <property type="entry name" value="C-type lectin-like"/>
    <property type="match status" value="1"/>
</dbReference>
<name>A0A2I0TJM1_LIMLA</name>
<keyword evidence="1" id="KW-1133">Transmembrane helix</keyword>
<gene>
    <name evidence="2" type="ORF">llap_15708</name>
</gene>
<evidence type="ECO:0008006" key="4">
    <source>
        <dbReference type="Google" id="ProtNLM"/>
    </source>
</evidence>
<feature type="transmembrane region" description="Helical" evidence="1">
    <location>
        <begin position="7"/>
        <end position="24"/>
    </location>
</feature>
<evidence type="ECO:0000313" key="3">
    <source>
        <dbReference type="Proteomes" id="UP000233556"/>
    </source>
</evidence>
<reference evidence="3" key="2">
    <citation type="submission" date="2017-12" db="EMBL/GenBank/DDBJ databases">
        <title>Genome sequence of the Bar-tailed Godwit (Limosa lapponica baueri).</title>
        <authorList>
            <person name="Lima N.C.B."/>
            <person name="Parody-Merino A.M."/>
            <person name="Battley P.F."/>
            <person name="Fidler A.E."/>
            <person name="Prosdocimi F."/>
        </authorList>
    </citation>
    <scope>NUCLEOTIDE SEQUENCE [LARGE SCALE GENOMIC DNA]</scope>
</reference>
<dbReference type="InterPro" id="IPR016187">
    <property type="entry name" value="CTDL_fold"/>
</dbReference>
<evidence type="ECO:0000256" key="1">
    <source>
        <dbReference type="SAM" id="Phobius"/>
    </source>
</evidence>
<reference evidence="3" key="1">
    <citation type="submission" date="2017-11" db="EMBL/GenBank/DDBJ databases">
        <authorList>
            <person name="Lima N.C."/>
            <person name="Parody-Merino A.M."/>
            <person name="Battley P.F."/>
            <person name="Fidler A.E."/>
            <person name="Prosdocimi F."/>
        </authorList>
    </citation>
    <scope>NUCLEOTIDE SEQUENCE [LARGE SCALE GENOMIC DNA]</scope>
</reference>
<dbReference type="OrthoDB" id="10063195at2759"/>
<dbReference type="AlphaFoldDB" id="A0A2I0TJM1"/>
<organism evidence="2 3">
    <name type="scientific">Limosa lapponica baueri</name>
    <dbReference type="NCBI Taxonomy" id="1758121"/>
    <lineage>
        <taxon>Eukaryota</taxon>
        <taxon>Metazoa</taxon>
        <taxon>Chordata</taxon>
        <taxon>Craniata</taxon>
        <taxon>Vertebrata</taxon>
        <taxon>Euteleostomi</taxon>
        <taxon>Archelosauria</taxon>
        <taxon>Archosauria</taxon>
        <taxon>Dinosauria</taxon>
        <taxon>Saurischia</taxon>
        <taxon>Theropoda</taxon>
        <taxon>Coelurosauria</taxon>
        <taxon>Aves</taxon>
        <taxon>Neognathae</taxon>
        <taxon>Neoaves</taxon>
        <taxon>Charadriiformes</taxon>
        <taxon>Scolopacidae</taxon>
        <taxon>Limosa</taxon>
    </lineage>
</organism>
<evidence type="ECO:0000313" key="2">
    <source>
        <dbReference type="EMBL" id="PKU33986.1"/>
    </source>
</evidence>
<keyword evidence="1" id="KW-0472">Membrane</keyword>